<proteinExistence type="predicted"/>
<name>A0ABT6P951_9BACT</name>
<reference evidence="1 2" key="1">
    <citation type="submission" date="2023-04" db="EMBL/GenBank/DDBJ databases">
        <title>The genome sequence of Polyangium sorediatum DSM14670.</title>
        <authorList>
            <person name="Zhang X."/>
        </authorList>
    </citation>
    <scope>NUCLEOTIDE SEQUENCE [LARGE SCALE GENOMIC DNA]</scope>
    <source>
        <strain evidence="1 2">DSM 14670</strain>
    </source>
</reference>
<sequence>MWTEVRISIINDRFSGGPQTILGPAGCGPDVAVLDEIADTTDITLDERDERLPILLKLLEGHDKDYFERRRDRFTDEELEAARLLVVNYWALEGSIFAGPRVGTKYDMSDACKHCGAGARQTSAQVVDGQELHVLEGRRAAATCYNDLLVGEKLAGALAQSGATGFSFRGVFAAFDRRGHIQLPWRQICATHTVPPMSPRSTGVELSQPCPCGRSCFSGREQIPMRLAYRASDVADIHDVNISWEWYGYVNFNGDVYDSVLPFPLFLVTPKIWRIFRDAGATGFDWIPIRVVDE</sequence>
<organism evidence="1 2">
    <name type="scientific">Polyangium sorediatum</name>
    <dbReference type="NCBI Taxonomy" id="889274"/>
    <lineage>
        <taxon>Bacteria</taxon>
        <taxon>Pseudomonadati</taxon>
        <taxon>Myxococcota</taxon>
        <taxon>Polyangia</taxon>
        <taxon>Polyangiales</taxon>
        <taxon>Polyangiaceae</taxon>
        <taxon>Polyangium</taxon>
    </lineage>
</organism>
<accession>A0ABT6P951</accession>
<protein>
    <submittedName>
        <fullName evidence="1">Uncharacterized protein</fullName>
    </submittedName>
</protein>
<dbReference type="Proteomes" id="UP001160301">
    <property type="component" value="Unassembled WGS sequence"/>
</dbReference>
<evidence type="ECO:0000313" key="2">
    <source>
        <dbReference type="Proteomes" id="UP001160301"/>
    </source>
</evidence>
<dbReference type="EMBL" id="JARZHI010000108">
    <property type="protein sequence ID" value="MDI1437141.1"/>
    <property type="molecule type" value="Genomic_DNA"/>
</dbReference>
<gene>
    <name evidence="1" type="ORF">QHF89_46980</name>
</gene>
<keyword evidence="2" id="KW-1185">Reference proteome</keyword>
<evidence type="ECO:0000313" key="1">
    <source>
        <dbReference type="EMBL" id="MDI1437141.1"/>
    </source>
</evidence>
<comment type="caution">
    <text evidence="1">The sequence shown here is derived from an EMBL/GenBank/DDBJ whole genome shotgun (WGS) entry which is preliminary data.</text>
</comment>
<dbReference type="RefSeq" id="WP_136973114.1">
    <property type="nucleotide sequence ID" value="NZ_JARZHI010000108.1"/>
</dbReference>